<dbReference type="Pfam" id="PF10180">
    <property type="entry name" value="WKF"/>
    <property type="match status" value="1"/>
</dbReference>
<feature type="compositionally biased region" description="Basic and acidic residues" evidence="1">
    <location>
        <begin position="1"/>
        <end position="11"/>
    </location>
</feature>
<reference evidence="3 4" key="1">
    <citation type="journal article" date="2024" name="BMC Genomics">
        <title>De novo assembly and annotation of Popillia japonica's genome with initial clues to its potential as an invasive pest.</title>
        <authorList>
            <person name="Cucini C."/>
            <person name="Boschi S."/>
            <person name="Funari R."/>
            <person name="Cardaioli E."/>
            <person name="Iannotti N."/>
            <person name="Marturano G."/>
            <person name="Paoli F."/>
            <person name="Bruttini M."/>
            <person name="Carapelli A."/>
            <person name="Frati F."/>
            <person name="Nardi F."/>
        </authorList>
    </citation>
    <scope>NUCLEOTIDE SEQUENCE [LARGE SCALE GENOMIC DNA]</scope>
    <source>
        <strain evidence="3">DMR45628</strain>
    </source>
</reference>
<feature type="compositionally biased region" description="Basic and acidic residues" evidence="1">
    <location>
        <begin position="36"/>
        <end position="54"/>
    </location>
</feature>
<sequence>MGTENKSETSKKNRNKSKKITFDDEIISKDSIPTIQKDKKSGNKKLDRLQHKALEGNTINHNTDPLRYTDNIQHKKKKSKNKKKRSNLNAEDNDETKFNSVTTENLEANTNEEEEDDDDVSEAQAQIESELVNTNNVTIQKEESIRARKRRKHMELLQAKKLRHEVDLQQKCLNYLSLWKHSRSQWKFEKLKQIWLQQNMFDDTKIPDEFWDTLVEYFNSAKGQAKSSLLSGAVKIVDSVEEMDDESPEKTNVKYLRARNIVQNIQE</sequence>
<keyword evidence="4" id="KW-1185">Reference proteome</keyword>
<evidence type="ECO:0000259" key="2">
    <source>
        <dbReference type="Pfam" id="PF10180"/>
    </source>
</evidence>
<dbReference type="PANTHER" id="PTHR22306:SF2">
    <property type="entry name" value="CHROMOSOME 7 OPEN READING FRAME 50"/>
    <property type="match status" value="1"/>
</dbReference>
<dbReference type="EMBL" id="JASPKY010000002">
    <property type="protein sequence ID" value="KAK9758982.1"/>
    <property type="molecule type" value="Genomic_DNA"/>
</dbReference>
<accession>A0AAW1NLX1</accession>
<feature type="region of interest" description="Disordered" evidence="1">
    <location>
        <begin position="1"/>
        <end position="123"/>
    </location>
</feature>
<organism evidence="3 4">
    <name type="scientific">Popillia japonica</name>
    <name type="common">Japanese beetle</name>
    <dbReference type="NCBI Taxonomy" id="7064"/>
    <lineage>
        <taxon>Eukaryota</taxon>
        <taxon>Metazoa</taxon>
        <taxon>Ecdysozoa</taxon>
        <taxon>Arthropoda</taxon>
        <taxon>Hexapoda</taxon>
        <taxon>Insecta</taxon>
        <taxon>Pterygota</taxon>
        <taxon>Neoptera</taxon>
        <taxon>Endopterygota</taxon>
        <taxon>Coleoptera</taxon>
        <taxon>Polyphaga</taxon>
        <taxon>Scarabaeiformia</taxon>
        <taxon>Scarabaeidae</taxon>
        <taxon>Rutelinae</taxon>
        <taxon>Popillia</taxon>
    </lineage>
</organism>
<evidence type="ECO:0000313" key="4">
    <source>
        <dbReference type="Proteomes" id="UP001458880"/>
    </source>
</evidence>
<dbReference type="PANTHER" id="PTHR22306">
    <property type="entry name" value="CHROMOSOME 7 OPEN READING FRAME 50"/>
    <property type="match status" value="1"/>
</dbReference>
<evidence type="ECO:0000256" key="1">
    <source>
        <dbReference type="SAM" id="MobiDB-lite"/>
    </source>
</evidence>
<feature type="compositionally biased region" description="Basic residues" evidence="1">
    <location>
        <begin position="74"/>
        <end position="86"/>
    </location>
</feature>
<comment type="caution">
    <text evidence="3">The sequence shown here is derived from an EMBL/GenBank/DDBJ whole genome shotgun (WGS) entry which is preliminary data.</text>
</comment>
<proteinExistence type="predicted"/>
<dbReference type="InterPro" id="IPR019327">
    <property type="entry name" value="WKF"/>
</dbReference>
<dbReference type="AlphaFoldDB" id="A0AAW1NLX1"/>
<dbReference type="Proteomes" id="UP001458880">
    <property type="component" value="Unassembled WGS sequence"/>
</dbReference>
<protein>
    <submittedName>
        <fullName evidence="3">WKF domain</fullName>
    </submittedName>
</protein>
<feature type="compositionally biased region" description="Acidic residues" evidence="1">
    <location>
        <begin position="110"/>
        <end position="121"/>
    </location>
</feature>
<feature type="domain" description="WKF" evidence="2">
    <location>
        <begin position="174"/>
        <end position="234"/>
    </location>
</feature>
<gene>
    <name evidence="3" type="ORF">QE152_g204</name>
</gene>
<name>A0AAW1NLX1_POPJA</name>
<evidence type="ECO:0000313" key="3">
    <source>
        <dbReference type="EMBL" id="KAK9758982.1"/>
    </source>
</evidence>